<evidence type="ECO:0000313" key="2">
    <source>
        <dbReference type="EMBL" id="MFD1514801.1"/>
    </source>
</evidence>
<feature type="region of interest" description="Disordered" evidence="1">
    <location>
        <begin position="290"/>
        <end position="318"/>
    </location>
</feature>
<dbReference type="Proteomes" id="UP001597187">
    <property type="component" value="Unassembled WGS sequence"/>
</dbReference>
<evidence type="ECO:0000256" key="1">
    <source>
        <dbReference type="SAM" id="MobiDB-lite"/>
    </source>
</evidence>
<feature type="compositionally biased region" description="Acidic residues" evidence="1">
    <location>
        <begin position="299"/>
        <end position="312"/>
    </location>
</feature>
<gene>
    <name evidence="2" type="ORF">ACFSBT_16080</name>
</gene>
<dbReference type="EMBL" id="JBHUDC010000008">
    <property type="protein sequence ID" value="MFD1514801.1"/>
    <property type="molecule type" value="Genomic_DNA"/>
</dbReference>
<reference evidence="2 3" key="1">
    <citation type="journal article" date="2019" name="Int. J. Syst. Evol. Microbiol.">
        <title>The Global Catalogue of Microorganisms (GCM) 10K type strain sequencing project: providing services to taxonomists for standard genome sequencing and annotation.</title>
        <authorList>
            <consortium name="The Broad Institute Genomics Platform"/>
            <consortium name="The Broad Institute Genome Sequencing Center for Infectious Disease"/>
            <person name="Wu L."/>
            <person name="Ma J."/>
        </authorList>
    </citation>
    <scope>NUCLEOTIDE SEQUENCE [LARGE SCALE GENOMIC DNA]</scope>
    <source>
        <strain evidence="2 3">CGMCC 1.12563</strain>
    </source>
</reference>
<dbReference type="RefSeq" id="WP_250874738.1">
    <property type="nucleotide sequence ID" value="NZ_JALXFV010000008.1"/>
</dbReference>
<accession>A0ABD6AZG8</accession>
<keyword evidence="3" id="KW-1185">Reference proteome</keyword>
<organism evidence="2 3">
    <name type="scientific">Halomarina rubra</name>
    <dbReference type="NCBI Taxonomy" id="2071873"/>
    <lineage>
        <taxon>Archaea</taxon>
        <taxon>Methanobacteriati</taxon>
        <taxon>Methanobacteriota</taxon>
        <taxon>Stenosarchaea group</taxon>
        <taxon>Halobacteria</taxon>
        <taxon>Halobacteriales</taxon>
        <taxon>Natronomonadaceae</taxon>
        <taxon>Halomarina</taxon>
    </lineage>
</organism>
<proteinExistence type="predicted"/>
<evidence type="ECO:0000313" key="3">
    <source>
        <dbReference type="Proteomes" id="UP001597187"/>
    </source>
</evidence>
<protein>
    <submittedName>
        <fullName evidence="2">Uncharacterized protein</fullName>
    </submittedName>
</protein>
<dbReference type="AlphaFoldDB" id="A0ABD6AZG8"/>
<name>A0ABD6AZG8_9EURY</name>
<comment type="caution">
    <text evidence="2">The sequence shown here is derived from an EMBL/GenBank/DDBJ whole genome shotgun (WGS) entry which is preliminary data.</text>
</comment>
<sequence length="327" mass="33852">MTTDTPRLGRLGSIGVAVLAVLAVVVGGTAVTAQEGDGGQPTVDLVAVDPAADGTSDTFAVVAENVSGVGAYEYTVRVEGDEPGTVEELVPGGNPPEFFTTVEYRDGDTTAFARVVGAETNDSGPVSIGTLTFSEAVEREDLSLSVAALGDAEGESYDVRVDEPTESAYYQVDFVAGSPIVDLGENGTYSEQARLLAYLHGSTEEPVSRVGGPIADENLTQCVSVESVDVGDDRAVVAFTVAADCEETLSLASYETPDAGWNASAASEQVLFDTAEGRFGPGNHTLAVELPGDPGASMDDSETDAGDGEETTETASVDARYLHQTRF</sequence>